<dbReference type="EMBL" id="OX465080">
    <property type="protein sequence ID" value="CAI9278927.1"/>
    <property type="molecule type" value="Genomic_DNA"/>
</dbReference>
<protein>
    <submittedName>
        <fullName evidence="1">Uncharacterized protein</fullName>
    </submittedName>
</protein>
<dbReference type="Proteomes" id="UP001177003">
    <property type="component" value="Chromosome 4"/>
</dbReference>
<accession>A0AA35YS69</accession>
<evidence type="ECO:0000313" key="1">
    <source>
        <dbReference type="EMBL" id="CAI9278927.1"/>
    </source>
</evidence>
<proteinExistence type="predicted"/>
<organism evidence="1 2">
    <name type="scientific">Lactuca saligna</name>
    <name type="common">Willowleaf lettuce</name>
    <dbReference type="NCBI Taxonomy" id="75948"/>
    <lineage>
        <taxon>Eukaryota</taxon>
        <taxon>Viridiplantae</taxon>
        <taxon>Streptophyta</taxon>
        <taxon>Embryophyta</taxon>
        <taxon>Tracheophyta</taxon>
        <taxon>Spermatophyta</taxon>
        <taxon>Magnoliopsida</taxon>
        <taxon>eudicotyledons</taxon>
        <taxon>Gunneridae</taxon>
        <taxon>Pentapetalae</taxon>
        <taxon>asterids</taxon>
        <taxon>campanulids</taxon>
        <taxon>Asterales</taxon>
        <taxon>Asteraceae</taxon>
        <taxon>Cichorioideae</taxon>
        <taxon>Cichorieae</taxon>
        <taxon>Lactucinae</taxon>
        <taxon>Lactuca</taxon>
    </lineage>
</organism>
<reference evidence="1" key="1">
    <citation type="submission" date="2023-04" db="EMBL/GenBank/DDBJ databases">
        <authorList>
            <person name="Vijverberg K."/>
            <person name="Xiong W."/>
            <person name="Schranz E."/>
        </authorList>
    </citation>
    <scope>NUCLEOTIDE SEQUENCE</scope>
</reference>
<evidence type="ECO:0000313" key="2">
    <source>
        <dbReference type="Proteomes" id="UP001177003"/>
    </source>
</evidence>
<name>A0AA35YS69_LACSI</name>
<dbReference type="AlphaFoldDB" id="A0AA35YS69"/>
<gene>
    <name evidence="1" type="ORF">LSALG_LOCUS18758</name>
</gene>
<sequence>MTLFIHIKLGQFLRTVTDVSLVSLGYCSLGWLVDVSLFLSCVFFNLLNPTVYVPQSLETLNSSLPEPASATPTLPYFPLVYRPEDSSATTPSQFPPPLLSVVSQLNDLMTCGGDVGLLHQEKRFGKWFADGRDEESTARINVQGSKASEKIYLKEMNVFLTQPNEE</sequence>
<keyword evidence="2" id="KW-1185">Reference proteome</keyword>